<comment type="caution">
    <text evidence="1">The sequence shown here is derived from an EMBL/GenBank/DDBJ whole genome shotgun (WGS) entry which is preliminary data.</text>
</comment>
<organism evidence="1 2">
    <name type="scientific">Micromonospora inaquosa</name>
    <dbReference type="NCBI Taxonomy" id="2203716"/>
    <lineage>
        <taxon>Bacteria</taxon>
        <taxon>Bacillati</taxon>
        <taxon>Actinomycetota</taxon>
        <taxon>Actinomycetes</taxon>
        <taxon>Micromonosporales</taxon>
        <taxon>Micromonosporaceae</taxon>
        <taxon>Micromonospora</taxon>
    </lineage>
</organism>
<name>A0A3N9WT15_9ACTN</name>
<gene>
    <name evidence="1" type="ORF">DLJ59_11035</name>
</gene>
<accession>A0A3N9WT15</accession>
<sequence>MSLATGTLEGFKPGDQLRADCYDEQERSIDFPSAVTARFGRRGQPTQWPPLPLLMLGYPAESGRRPDRVMCAHRIMERLTSRHEPQIEIPYQIGALL</sequence>
<dbReference type="AlphaFoldDB" id="A0A3N9WT15"/>
<dbReference type="Proteomes" id="UP000282312">
    <property type="component" value="Unassembled WGS sequence"/>
</dbReference>
<evidence type="ECO:0000313" key="1">
    <source>
        <dbReference type="EMBL" id="RQX03849.1"/>
    </source>
</evidence>
<evidence type="ECO:0000313" key="2">
    <source>
        <dbReference type="Proteomes" id="UP000282312"/>
    </source>
</evidence>
<keyword evidence="2" id="KW-1185">Reference proteome</keyword>
<dbReference type="EMBL" id="QGSZ01000182">
    <property type="protein sequence ID" value="RQX03849.1"/>
    <property type="molecule type" value="Genomic_DNA"/>
</dbReference>
<protein>
    <submittedName>
        <fullName evidence="1">Uncharacterized protein</fullName>
    </submittedName>
</protein>
<reference evidence="1 2" key="1">
    <citation type="submission" date="2018-05" db="EMBL/GenBank/DDBJ databases">
        <title>Micromonospora from Atacama Desert.</title>
        <authorList>
            <person name="Carro L."/>
            <person name="Goodfellow M."/>
            <person name="Klenk H.-P."/>
        </authorList>
    </citation>
    <scope>NUCLEOTIDE SEQUENCE [LARGE SCALE GENOMIC DNA]</scope>
    <source>
        <strain evidence="1 2">LB39</strain>
    </source>
</reference>
<proteinExistence type="predicted"/>